<dbReference type="PROSITE" id="PS51257">
    <property type="entry name" value="PROKAR_LIPOPROTEIN"/>
    <property type="match status" value="1"/>
</dbReference>
<evidence type="ECO:0000313" key="2">
    <source>
        <dbReference type="Proteomes" id="UP000274545"/>
    </source>
</evidence>
<reference evidence="1 2" key="1">
    <citation type="journal article" date="2019" name="Genome Biol. Evol.">
        <title>Toxin and genome evolution in a Drosophila defensive symbiosis.</title>
        <authorList>
            <person name="Ballinger M.J."/>
            <person name="Gawryluk R.M."/>
            <person name="Perlman S.J."/>
        </authorList>
    </citation>
    <scope>NUCLEOTIDE SEQUENCE [LARGE SCALE GENOMIC DNA]</scope>
    <source>
        <strain evidence="2">sNeo</strain>
    </source>
</reference>
<dbReference type="EMBL" id="RAHC01000006">
    <property type="protein sequence ID" value="RUP76621.1"/>
    <property type="molecule type" value="Genomic_DNA"/>
</dbReference>
<dbReference type="InterPro" id="IPR054816">
    <property type="entry name" value="Lipoprotein_mollicutes-type_CS"/>
</dbReference>
<gene>
    <name evidence="1" type="ORF">D6D54_05355</name>
</gene>
<proteinExistence type="predicted"/>
<accession>A0A3S0ZW69</accession>
<sequence>MKKLLSILGNITLINTGTTFLISCSNKMTDDNEPTDEPAAAKDAKILNEISKRASNSLQKYASKKSMIDETNYDISFEKLYKMVTLTNPSVVLVIDNPDVAKILQLIRTGFNAEFENINREIINDYPNYYPTDEPLAVVENSINYQLNYIDLTQLAKITRVDVTNVNAVRLDFRFNFVVRFKSLETTVPVTISYVLTGNAKIVNDLLSGVVAKVAKPIVNYFNQIKSIKIDSNQDFKKLYDNFDIIYTNNYEELNTIVMHKLNELIKIDDDLAPFKDKITFVVSERMLNLVSASITEAAAGNAAGSNAVFDLVANRTTAKWSGEGFNPNQLTGQNFLNFYRSVMPIFQTNKGILQLGSFNVNLLKVQVAGFPLSGVVADNNNQNLNVSVEVSDQGLNKKLTNFGNIIAAFNKYYRIETYLPGKRSIFHVPTNDFDKIKTYLKSSGDLKKMWSILEASFKKLSYANGLEDLNLFYLGESYKALTTNAMLYYIDGNDNMLYPNASYKLGVTSGGNVYWTFDYRFGVDKDSSFIYSVYSGYWTSFGIIRE</sequence>
<dbReference type="AlphaFoldDB" id="A0A3S0ZW69"/>
<name>A0A3S0ZW69_9MOLU</name>
<evidence type="ECO:0008006" key="3">
    <source>
        <dbReference type="Google" id="ProtNLM"/>
    </source>
</evidence>
<dbReference type="Proteomes" id="UP000274545">
    <property type="component" value="Unassembled WGS sequence"/>
</dbReference>
<evidence type="ECO:0000313" key="1">
    <source>
        <dbReference type="EMBL" id="RUP76621.1"/>
    </source>
</evidence>
<dbReference type="NCBIfam" id="NF038029">
    <property type="entry name" value="LP_plasma"/>
    <property type="match status" value="1"/>
</dbReference>
<protein>
    <recommendedName>
        <fullName evidence="3">Lipoprotein</fullName>
    </recommendedName>
</protein>
<organism evidence="1 2">
    <name type="scientific">Spiroplasma poulsonii</name>
    <dbReference type="NCBI Taxonomy" id="2138"/>
    <lineage>
        <taxon>Bacteria</taxon>
        <taxon>Bacillati</taxon>
        <taxon>Mycoplasmatota</taxon>
        <taxon>Mollicutes</taxon>
        <taxon>Entomoplasmatales</taxon>
        <taxon>Spiroplasmataceae</taxon>
        <taxon>Spiroplasma</taxon>
    </lineage>
</organism>
<dbReference type="RefSeq" id="WP_127093001.1">
    <property type="nucleotide sequence ID" value="NZ_RAHC01000006.1"/>
</dbReference>
<comment type="caution">
    <text evidence="1">The sequence shown here is derived from an EMBL/GenBank/DDBJ whole genome shotgun (WGS) entry which is preliminary data.</text>
</comment>